<dbReference type="KEGG" id="rmb:K529_014325"/>
<accession>A0A1B1A5V4</accession>
<dbReference type="InterPro" id="IPR043688">
    <property type="entry name" value="SAR_endolysin-like"/>
</dbReference>
<comment type="similarity">
    <text evidence="6">Belongs to the glycosyl hydrolase 24 family.</text>
</comment>
<evidence type="ECO:0000256" key="5">
    <source>
        <dbReference type="ARBA" id="ARBA00023295"/>
    </source>
</evidence>
<dbReference type="CDD" id="cd16900">
    <property type="entry name" value="endolysin_R21-like"/>
    <property type="match status" value="1"/>
</dbReference>
<keyword evidence="5 6" id="KW-0326">Glycosidase</keyword>
<evidence type="ECO:0000256" key="7">
    <source>
        <dbReference type="SAM" id="Phobius"/>
    </source>
</evidence>
<dbReference type="EMBL" id="CP015230">
    <property type="protein sequence ID" value="ANP41949.1"/>
    <property type="molecule type" value="Genomic_DNA"/>
</dbReference>
<dbReference type="Proteomes" id="UP000013243">
    <property type="component" value="Chromosome"/>
</dbReference>
<dbReference type="Gene3D" id="1.10.530.40">
    <property type="match status" value="1"/>
</dbReference>
<dbReference type="EC" id="3.2.1.17" evidence="6"/>
<evidence type="ECO:0000256" key="6">
    <source>
        <dbReference type="RuleBase" id="RU003788"/>
    </source>
</evidence>
<feature type="transmembrane region" description="Helical" evidence="7">
    <location>
        <begin position="45"/>
        <end position="66"/>
    </location>
</feature>
<reference evidence="8 9" key="1">
    <citation type="journal article" date="2016" name="ISME J.">
        <title>Global occurrence and heterogeneity of the Roseobacter-clade species Ruegeria mobilis.</title>
        <authorList>
            <person name="Sonnenschein E."/>
            <person name="Gram L."/>
        </authorList>
    </citation>
    <scope>NUCLEOTIDE SEQUENCE [LARGE SCALE GENOMIC DNA]</scope>
    <source>
        <strain evidence="8 9">F1926</strain>
    </source>
</reference>
<evidence type="ECO:0000256" key="1">
    <source>
        <dbReference type="ARBA" id="ARBA00000632"/>
    </source>
</evidence>
<evidence type="ECO:0000256" key="2">
    <source>
        <dbReference type="ARBA" id="ARBA00022529"/>
    </source>
</evidence>
<keyword evidence="2 6" id="KW-0929">Antimicrobial</keyword>
<evidence type="ECO:0000256" key="3">
    <source>
        <dbReference type="ARBA" id="ARBA00022638"/>
    </source>
</evidence>
<dbReference type="InterPro" id="IPR023347">
    <property type="entry name" value="Lysozyme_dom_sf"/>
</dbReference>
<dbReference type="InterPro" id="IPR057700">
    <property type="entry name" value="DUF7940"/>
</dbReference>
<protein>
    <recommendedName>
        <fullName evidence="6">Lysozyme</fullName>
        <ecNumber evidence="6">3.2.1.17</ecNumber>
    </recommendedName>
</protein>
<feature type="transmembrane region" description="Helical" evidence="7">
    <location>
        <begin position="12"/>
        <end position="33"/>
    </location>
</feature>
<dbReference type="PANTHER" id="PTHR38107">
    <property type="match status" value="1"/>
</dbReference>
<dbReference type="GO" id="GO:0042742">
    <property type="term" value="P:defense response to bacterium"/>
    <property type="evidence" value="ECO:0007669"/>
    <property type="project" value="UniProtKB-KW"/>
</dbReference>
<dbReference type="STRING" id="1265309.K529_014325"/>
<dbReference type="AlphaFoldDB" id="A0A1B1A5V4"/>
<evidence type="ECO:0000256" key="4">
    <source>
        <dbReference type="ARBA" id="ARBA00022801"/>
    </source>
</evidence>
<dbReference type="OrthoDB" id="5327667at2"/>
<evidence type="ECO:0000313" key="8">
    <source>
        <dbReference type="EMBL" id="ANP41949.1"/>
    </source>
</evidence>
<keyword evidence="7" id="KW-0812">Transmembrane</keyword>
<feature type="transmembrane region" description="Helical" evidence="7">
    <location>
        <begin position="87"/>
        <end position="109"/>
    </location>
</feature>
<dbReference type="InterPro" id="IPR002196">
    <property type="entry name" value="Glyco_hydro_24"/>
</dbReference>
<dbReference type="SUPFAM" id="SSF53955">
    <property type="entry name" value="Lysozyme-like"/>
    <property type="match status" value="1"/>
</dbReference>
<dbReference type="PANTHER" id="PTHR38107:SF3">
    <property type="entry name" value="LYSOZYME RRRD-RELATED"/>
    <property type="match status" value="1"/>
</dbReference>
<dbReference type="GO" id="GO:0003796">
    <property type="term" value="F:lysozyme activity"/>
    <property type="evidence" value="ECO:0007669"/>
    <property type="project" value="UniProtKB-EC"/>
</dbReference>
<dbReference type="InterPro" id="IPR023346">
    <property type="entry name" value="Lysozyme-like_dom_sf"/>
</dbReference>
<dbReference type="GO" id="GO:0016998">
    <property type="term" value="P:cell wall macromolecule catabolic process"/>
    <property type="evidence" value="ECO:0007669"/>
    <property type="project" value="InterPro"/>
</dbReference>
<dbReference type="InterPro" id="IPR051018">
    <property type="entry name" value="Bacteriophage_GH24"/>
</dbReference>
<dbReference type="Pfam" id="PF00959">
    <property type="entry name" value="Phage_lysozyme"/>
    <property type="match status" value="1"/>
</dbReference>
<sequence>MKLTPNWKTTLTSAWSVRLLILAAVISVLPVFVSLVSPDLLGLDPLVFAGIAALVNLIAIPARILVQPTSGLWAAFRRDESGAVRKRTIGVLAGGSVALASAISFIGQWEGLRTKAYRDVIGVWTVCYGETKGVRPGDSYSKAECDAMLAREIIAYEAALDRCLTADVPIGMKVALVSWTYNIGPAAACRSTLLRKANAGDLTGACNELPRWNRAGGRVIRGLTNRRMSERAMCLKALEA</sequence>
<evidence type="ECO:0000313" key="9">
    <source>
        <dbReference type="Proteomes" id="UP000013243"/>
    </source>
</evidence>
<dbReference type="InterPro" id="IPR034690">
    <property type="entry name" value="Endolysin_T4_type"/>
</dbReference>
<dbReference type="GO" id="GO:0031640">
    <property type="term" value="P:killing of cells of another organism"/>
    <property type="evidence" value="ECO:0007669"/>
    <property type="project" value="UniProtKB-KW"/>
</dbReference>
<dbReference type="Pfam" id="PF25612">
    <property type="entry name" value="DUF7940"/>
    <property type="match status" value="1"/>
</dbReference>
<comment type="catalytic activity">
    <reaction evidence="1 6">
        <text>Hydrolysis of (1-&gt;4)-beta-linkages between N-acetylmuramic acid and N-acetyl-D-glucosamine residues in a peptidoglycan and between N-acetyl-D-glucosamine residues in chitodextrins.</text>
        <dbReference type="EC" id="3.2.1.17"/>
    </reaction>
</comment>
<organism evidence="8 9">
    <name type="scientific">Tritonibacter mobilis F1926</name>
    <dbReference type="NCBI Taxonomy" id="1265309"/>
    <lineage>
        <taxon>Bacteria</taxon>
        <taxon>Pseudomonadati</taxon>
        <taxon>Pseudomonadota</taxon>
        <taxon>Alphaproteobacteria</taxon>
        <taxon>Rhodobacterales</taxon>
        <taxon>Paracoccaceae</taxon>
        <taxon>Tritonibacter</taxon>
    </lineage>
</organism>
<dbReference type="GO" id="GO:0009253">
    <property type="term" value="P:peptidoglycan catabolic process"/>
    <property type="evidence" value="ECO:0007669"/>
    <property type="project" value="InterPro"/>
</dbReference>
<proteinExistence type="inferred from homology"/>
<keyword evidence="7" id="KW-1133">Transmembrane helix</keyword>
<keyword evidence="4 6" id="KW-0378">Hydrolase</keyword>
<dbReference type="HAMAP" id="MF_04136">
    <property type="entry name" value="SAR_ENDOLYSIN"/>
    <property type="match status" value="1"/>
</dbReference>
<keyword evidence="3 6" id="KW-0081">Bacteriolytic enzyme</keyword>
<dbReference type="GeneID" id="28251033"/>
<name>A0A1B1A5V4_9RHOB</name>
<gene>
    <name evidence="8" type="ORF">K529_014325</name>
</gene>
<keyword evidence="7" id="KW-0472">Membrane</keyword>
<dbReference type="RefSeq" id="WP_052699560.1">
    <property type="nucleotide sequence ID" value="NZ_CP015230.1"/>
</dbReference>
<dbReference type="HAMAP" id="MF_04110">
    <property type="entry name" value="ENDOLYSIN_T4"/>
    <property type="match status" value="1"/>
</dbReference>